<dbReference type="GO" id="GO:0006355">
    <property type="term" value="P:regulation of DNA-templated transcription"/>
    <property type="evidence" value="ECO:0007669"/>
    <property type="project" value="InterPro"/>
</dbReference>
<dbReference type="Pfam" id="PF13185">
    <property type="entry name" value="GAF_2"/>
    <property type="match status" value="1"/>
</dbReference>
<evidence type="ECO:0000259" key="6">
    <source>
        <dbReference type="PROSITE" id="PS50045"/>
    </source>
</evidence>
<evidence type="ECO:0000313" key="7">
    <source>
        <dbReference type="EMBL" id="QPJ66098.1"/>
    </source>
</evidence>
<dbReference type="Proteomes" id="UP000594464">
    <property type="component" value="Chromosome"/>
</dbReference>
<dbReference type="PANTHER" id="PTHR32071:SF121">
    <property type="entry name" value="SIGMA L-DEPENDENT TRANSCRIPTIONAL REGULATOR YQIR-RELATED"/>
    <property type="match status" value="1"/>
</dbReference>
<dbReference type="GO" id="GO:0005524">
    <property type="term" value="F:ATP binding"/>
    <property type="evidence" value="ECO:0007669"/>
    <property type="project" value="UniProtKB-KW"/>
</dbReference>
<dbReference type="Gene3D" id="3.30.450.40">
    <property type="match status" value="2"/>
</dbReference>
<dbReference type="EMBL" id="CP048620">
    <property type="protein sequence ID" value="QPJ66098.1"/>
    <property type="molecule type" value="Genomic_DNA"/>
</dbReference>
<evidence type="ECO:0000256" key="5">
    <source>
        <dbReference type="ARBA" id="ARBA00023163"/>
    </source>
</evidence>
<keyword evidence="4" id="KW-0238">DNA-binding</keyword>
<evidence type="ECO:0000256" key="4">
    <source>
        <dbReference type="ARBA" id="ARBA00023125"/>
    </source>
</evidence>
<keyword evidence="3" id="KW-0805">Transcription regulation</keyword>
<dbReference type="Pfam" id="PF00158">
    <property type="entry name" value="Sigma54_activat"/>
    <property type="match status" value="1"/>
</dbReference>
<evidence type="ECO:0000313" key="8">
    <source>
        <dbReference type="Proteomes" id="UP000594464"/>
    </source>
</evidence>
<dbReference type="InterPro" id="IPR003018">
    <property type="entry name" value="GAF"/>
</dbReference>
<dbReference type="Gene3D" id="1.10.8.60">
    <property type="match status" value="1"/>
</dbReference>
<evidence type="ECO:0000256" key="3">
    <source>
        <dbReference type="ARBA" id="ARBA00023015"/>
    </source>
</evidence>
<keyword evidence="5" id="KW-0804">Transcription</keyword>
<name>A0A7T0C429_9BACT</name>
<dbReference type="PROSITE" id="PS50045">
    <property type="entry name" value="SIGMA54_INTERACT_4"/>
    <property type="match status" value="1"/>
</dbReference>
<dbReference type="InterPro" id="IPR003593">
    <property type="entry name" value="AAA+_ATPase"/>
</dbReference>
<reference evidence="8" key="1">
    <citation type="submission" date="2020-02" db="EMBL/GenBank/DDBJ databases">
        <title>Genomic and physiological characterization of two novel Nitrospinaceae genera.</title>
        <authorList>
            <person name="Mueller A.J."/>
            <person name="Jung M.-Y."/>
            <person name="Strachan C.R."/>
            <person name="Herbold C.W."/>
            <person name="Kirkegaard R.H."/>
            <person name="Daims H."/>
        </authorList>
    </citation>
    <scope>NUCLEOTIDE SEQUENCE [LARGE SCALE GENOMIC DNA]</scope>
</reference>
<dbReference type="AlphaFoldDB" id="A0A7T0C429"/>
<dbReference type="InterPro" id="IPR002078">
    <property type="entry name" value="Sigma_54_int"/>
</dbReference>
<keyword evidence="2" id="KW-0067">ATP-binding</keyword>
<dbReference type="InterPro" id="IPR058031">
    <property type="entry name" value="AAA_lid_NorR"/>
</dbReference>
<gene>
    <name evidence="7" type="ORF">G3M78_12125</name>
</gene>
<protein>
    <submittedName>
        <fullName evidence="7">GAF domain-containing protein</fullName>
    </submittedName>
</protein>
<dbReference type="Gene3D" id="3.40.50.300">
    <property type="entry name" value="P-loop containing nucleotide triphosphate hydrolases"/>
    <property type="match status" value="1"/>
</dbReference>
<dbReference type="InterPro" id="IPR029016">
    <property type="entry name" value="GAF-like_dom_sf"/>
</dbReference>
<keyword evidence="1" id="KW-0547">Nucleotide-binding</keyword>
<dbReference type="CDD" id="cd00009">
    <property type="entry name" value="AAA"/>
    <property type="match status" value="1"/>
</dbReference>
<dbReference type="GO" id="GO:0003677">
    <property type="term" value="F:DNA binding"/>
    <property type="evidence" value="ECO:0007669"/>
    <property type="project" value="UniProtKB-KW"/>
</dbReference>
<evidence type="ECO:0000256" key="2">
    <source>
        <dbReference type="ARBA" id="ARBA00022840"/>
    </source>
</evidence>
<dbReference type="PANTHER" id="PTHR32071">
    <property type="entry name" value="TRANSCRIPTIONAL REGULATORY PROTEIN"/>
    <property type="match status" value="1"/>
</dbReference>
<dbReference type="SMART" id="SM00382">
    <property type="entry name" value="AAA"/>
    <property type="match status" value="1"/>
</dbReference>
<dbReference type="SUPFAM" id="SSF55781">
    <property type="entry name" value="GAF domain-like"/>
    <property type="match status" value="2"/>
</dbReference>
<proteinExistence type="predicted"/>
<sequence length="947" mass="107759">MSQELDDLSKKLRNFGKENLSDILHFMATELRDLYRCRYVRIYLEDLYEGMLICQYVAGSGHADDPSITQFIAPPKSFMSRAFFENRMLLSWNTPEGLNDNEDPFAQISGIRSSAIFPITHQLRSIGALSLDWEKKKSWLAEPQIADIQNFLSLNSGSIDKAKRFHQQISFSRHLDLARKKEAAWRMVRSAVNLIDKLALASVLVPSSTQNPITQSKKPMDLVEVMAVYSRDKNDALVYSNNDQISIANSENLINRIVDYDPERGLVARSKRQGAIYTADIMEESFTRKAITSKINLVSLYQISKFAKSGGQFICAVHYYTNEQHEFTEFEKRLLEDHASMIEQLIVEETPERIEIQILSEIEELLSNHEDTLQEFLHKILDKVSELIGSACGSVSILQAIDGKPCLVVETEDGKMVGAKSRGWMKSKIPLLLVGGEELAVHERSLNGYCAHTARPVLVNNVHDRKETKGFYRNFLSTVQSELAVPIIYGSSVIGVITQDSFRKHSFTAEHKRILQIIASLISQKVYNLTQIEELRQQTIHVKRDIEYRDPKVSSYYFGNVIGKSSKIHHLVRQIDTVVESVCRRMLNWDDAPQTETMMGLPCLLINGPTGAGKEFFFNNIYSRISEIFQTEKGVHFKTPLRKTNIAAYSGELTYSELFGHAKGAFTGAEMQRRGILEEADGGVVFLDEIGDADPKTQVQLLRFLDTGVFVRLGENQPKHSRIFLIAATNKNLREEIRQGAFREDLYQRLNALSFHIPSLNDRKEDIEDLATHFLGILEQTYRVNGEDKSPLQLASGAIDFLKAHHFKGNVRELKNILLRSMLFCRNGVITRNDVADALQSDPVVTVDPSVSQTEEESILDRLESGQGDFWSEVHLPFKRNQLTREAVLSLYENAKDRYHANLPGLAVKLRAVRSDFENDPQEKRRFLSFKNFLYKTIKITQASSRR</sequence>
<feature type="domain" description="Sigma-54 factor interaction" evidence="6">
    <location>
        <begin position="561"/>
        <end position="823"/>
    </location>
</feature>
<dbReference type="SMART" id="SM00065">
    <property type="entry name" value="GAF"/>
    <property type="match status" value="1"/>
</dbReference>
<dbReference type="SUPFAM" id="SSF52540">
    <property type="entry name" value="P-loop containing nucleoside triphosphate hydrolases"/>
    <property type="match status" value="1"/>
</dbReference>
<dbReference type="Pfam" id="PF25601">
    <property type="entry name" value="AAA_lid_14"/>
    <property type="match status" value="1"/>
</dbReference>
<accession>A0A7T0C429</accession>
<organism evidence="7 8">
    <name type="scientific">Candidatus Nitrohelix vancouverensis</name>
    <dbReference type="NCBI Taxonomy" id="2705534"/>
    <lineage>
        <taxon>Bacteria</taxon>
        <taxon>Pseudomonadati</taxon>
        <taxon>Nitrospinota/Tectimicrobiota group</taxon>
        <taxon>Nitrospinota</taxon>
        <taxon>Nitrospinia</taxon>
        <taxon>Nitrospinales</taxon>
        <taxon>Nitrospinaceae</taxon>
        <taxon>Candidatus Nitrohelix</taxon>
    </lineage>
</organism>
<dbReference type="InterPro" id="IPR027417">
    <property type="entry name" value="P-loop_NTPase"/>
</dbReference>
<dbReference type="KEGG" id="nva:G3M78_12125"/>
<evidence type="ECO:0000256" key="1">
    <source>
        <dbReference type="ARBA" id="ARBA00022741"/>
    </source>
</evidence>